<gene>
    <name evidence="1" type="ORF">XSR1_10276</name>
</gene>
<dbReference type="AlphaFoldDB" id="W1ISL9"/>
<proteinExistence type="predicted"/>
<organism evidence="1 2">
    <name type="scientific">Xenorhabdus szentirmaii DSM 16338</name>
    <dbReference type="NCBI Taxonomy" id="1427518"/>
    <lineage>
        <taxon>Bacteria</taxon>
        <taxon>Pseudomonadati</taxon>
        <taxon>Pseudomonadota</taxon>
        <taxon>Gammaproteobacteria</taxon>
        <taxon>Enterobacterales</taxon>
        <taxon>Morganellaceae</taxon>
        <taxon>Xenorhabdus</taxon>
    </lineage>
</organism>
<reference evidence="1" key="1">
    <citation type="submission" date="2013-11" db="EMBL/GenBank/DDBJ databases">
        <title>Draft genome sequence and annotation of the entomopathogenic bacteria, Xenorhabdus cabanillasi strain JM26 and Xenorhabdus szentirmai strain DSM 16338.</title>
        <authorList>
            <person name="Gualtieri M."/>
            <person name="Ogier J.C."/>
            <person name="Pages S."/>
            <person name="Givaudan A."/>
            <person name="Gaudriault S."/>
        </authorList>
    </citation>
    <scope>NUCLEOTIDE SEQUENCE [LARGE SCALE GENOMIC DNA]</scope>
    <source>
        <strain evidence="1">DSM 16338</strain>
    </source>
</reference>
<name>W1ISL9_9GAMM</name>
<comment type="caution">
    <text evidence="1">The sequence shown here is derived from an EMBL/GenBank/DDBJ whole genome shotgun (WGS) entry which is preliminary data.</text>
</comment>
<keyword evidence="2" id="KW-1185">Reference proteome</keyword>
<evidence type="ECO:0000313" key="2">
    <source>
        <dbReference type="Proteomes" id="UP000019202"/>
    </source>
</evidence>
<sequence>MITIVTANSILNCTEKLFHGKLAITLRFTQTIICSIFHFIAYYNQLLGLKPLYSGLYLGRNGCYRYLAAIGKITTAAMG</sequence>
<accession>W1ISL9</accession>
<dbReference type="EMBL" id="CBXF010000001">
    <property type="protein sequence ID" value="CDL80833.1"/>
    <property type="molecule type" value="Genomic_DNA"/>
</dbReference>
<dbReference type="Proteomes" id="UP000019202">
    <property type="component" value="Unassembled WGS sequence"/>
</dbReference>
<evidence type="ECO:0000313" key="1">
    <source>
        <dbReference type="EMBL" id="CDL80833.1"/>
    </source>
</evidence>
<protein>
    <submittedName>
        <fullName evidence="1">Uncharacterized protein</fullName>
    </submittedName>
</protein>
<dbReference type="STRING" id="1427518.XSR1_10276"/>